<dbReference type="PIRSF" id="PIRSF002825">
    <property type="entry name" value="CfbpA"/>
    <property type="match status" value="1"/>
</dbReference>
<keyword evidence="2" id="KW-0813">Transport</keyword>
<evidence type="ECO:0000256" key="3">
    <source>
        <dbReference type="ARBA" id="ARBA00022496"/>
    </source>
</evidence>
<comment type="caution">
    <text evidence="8">The sequence shown here is derived from an EMBL/GenBank/DDBJ whole genome shotgun (WGS) entry which is preliminary data.</text>
</comment>
<dbReference type="SUPFAM" id="SSF53850">
    <property type="entry name" value="Periplasmic binding protein-like II"/>
    <property type="match status" value="1"/>
</dbReference>
<keyword evidence="6" id="KW-0408">Iron</keyword>
<dbReference type="GO" id="GO:0006826">
    <property type="term" value="P:iron ion transport"/>
    <property type="evidence" value="ECO:0007669"/>
    <property type="project" value="UniProtKB-KW"/>
</dbReference>
<dbReference type="PANTHER" id="PTHR30006">
    <property type="entry name" value="THIAMINE-BINDING PERIPLASMIC PROTEIN-RELATED"/>
    <property type="match status" value="1"/>
</dbReference>
<protein>
    <recommendedName>
        <fullName evidence="10">ABC transporter substrate-binding protein</fullName>
    </recommendedName>
</protein>
<dbReference type="GO" id="GO:0055085">
    <property type="term" value="P:transmembrane transport"/>
    <property type="evidence" value="ECO:0007669"/>
    <property type="project" value="InterPro"/>
</dbReference>
<dbReference type="InterPro" id="IPR006061">
    <property type="entry name" value="SBP_1_CS"/>
</dbReference>
<dbReference type="InterPro" id="IPR026045">
    <property type="entry name" value="Ferric-bd"/>
</dbReference>
<name>A0A2T4TYR4_9BACT</name>
<organism evidence="8 9">
    <name type="scientific">Candidatus Methylomirabilis limnetica</name>
    <dbReference type="NCBI Taxonomy" id="2033718"/>
    <lineage>
        <taxon>Bacteria</taxon>
        <taxon>Candidatus Methylomirabilota</taxon>
        <taxon>Candidatus Methylomirabilia</taxon>
        <taxon>Candidatus Methylomirabilales</taxon>
        <taxon>Candidatus Methylomirabilaceae</taxon>
        <taxon>Candidatus Methylomirabilis</taxon>
    </lineage>
</organism>
<dbReference type="AlphaFoldDB" id="A0A2T4TYR4"/>
<dbReference type="PANTHER" id="PTHR30006:SF15">
    <property type="entry name" value="IRON-UTILIZATION PERIPLASMIC PROTEIN"/>
    <property type="match status" value="1"/>
</dbReference>
<evidence type="ECO:0000256" key="1">
    <source>
        <dbReference type="ARBA" id="ARBA00008520"/>
    </source>
</evidence>
<dbReference type="GO" id="GO:0046872">
    <property type="term" value="F:metal ion binding"/>
    <property type="evidence" value="ECO:0007669"/>
    <property type="project" value="UniProtKB-KW"/>
</dbReference>
<evidence type="ECO:0008006" key="10">
    <source>
        <dbReference type="Google" id="ProtNLM"/>
    </source>
</evidence>
<evidence type="ECO:0000256" key="5">
    <source>
        <dbReference type="ARBA" id="ARBA00022729"/>
    </source>
</evidence>
<reference evidence="8 9" key="1">
    <citation type="submission" date="2017-09" db="EMBL/GenBank/DDBJ databases">
        <title>Bloom of a denitrifying methanotroph, Candidatus Methylomirabilis limnetica, in a deep stratified lake.</title>
        <authorList>
            <person name="Graf J.S."/>
            <person name="Marchant H.K."/>
            <person name="Tienken D."/>
            <person name="Hach P.F."/>
            <person name="Brand A."/>
            <person name="Schubert C.J."/>
            <person name="Kuypers M.M."/>
            <person name="Milucka J."/>
        </authorList>
    </citation>
    <scope>NUCLEOTIDE SEQUENCE [LARGE SCALE GENOMIC DNA]</scope>
    <source>
        <strain evidence="8 9">Zug</strain>
    </source>
</reference>
<reference evidence="9" key="2">
    <citation type="journal article" date="2018" name="Environ. Microbiol.">
        <title>Bloom of a denitrifying methanotroph, 'Candidatus Methylomirabilis limnetica', in a deep stratified lake.</title>
        <authorList>
            <person name="Graf J.S."/>
            <person name="Mayr M.J."/>
            <person name="Marchant H.K."/>
            <person name="Tienken D."/>
            <person name="Hach P.F."/>
            <person name="Brand A."/>
            <person name="Schubert C.J."/>
            <person name="Kuypers M.M."/>
            <person name="Milucka J."/>
        </authorList>
    </citation>
    <scope>NUCLEOTIDE SEQUENCE [LARGE SCALE GENOMIC DNA]</scope>
    <source>
        <strain evidence="9">Zug</strain>
    </source>
</reference>
<evidence type="ECO:0000313" key="8">
    <source>
        <dbReference type="EMBL" id="PTL36240.1"/>
    </source>
</evidence>
<evidence type="ECO:0000256" key="7">
    <source>
        <dbReference type="ARBA" id="ARBA00023065"/>
    </source>
</evidence>
<gene>
    <name evidence="8" type="ORF">CLG94_06175</name>
</gene>
<keyword evidence="4" id="KW-0479">Metal-binding</keyword>
<dbReference type="Proteomes" id="UP000241436">
    <property type="component" value="Unassembled WGS sequence"/>
</dbReference>
<evidence type="ECO:0000256" key="6">
    <source>
        <dbReference type="ARBA" id="ARBA00023004"/>
    </source>
</evidence>
<keyword evidence="9" id="KW-1185">Reference proteome</keyword>
<dbReference type="PROSITE" id="PS01037">
    <property type="entry name" value="SBP_BACTERIAL_1"/>
    <property type="match status" value="1"/>
</dbReference>
<dbReference type="Pfam" id="PF13343">
    <property type="entry name" value="SBP_bac_6"/>
    <property type="match status" value="1"/>
</dbReference>
<dbReference type="EMBL" id="NVQC01000017">
    <property type="protein sequence ID" value="PTL36240.1"/>
    <property type="molecule type" value="Genomic_DNA"/>
</dbReference>
<dbReference type="GO" id="GO:0030288">
    <property type="term" value="C:outer membrane-bounded periplasmic space"/>
    <property type="evidence" value="ECO:0007669"/>
    <property type="project" value="TreeGrafter"/>
</dbReference>
<evidence type="ECO:0000256" key="2">
    <source>
        <dbReference type="ARBA" id="ARBA00022448"/>
    </source>
</evidence>
<comment type="similarity">
    <text evidence="1">Belongs to the bacterial solute-binding protein 1 family.</text>
</comment>
<keyword evidence="3" id="KW-0410">Iron transport</keyword>
<keyword evidence="5" id="KW-0732">Signal</keyword>
<proteinExistence type="inferred from homology"/>
<evidence type="ECO:0000313" key="9">
    <source>
        <dbReference type="Proteomes" id="UP000241436"/>
    </source>
</evidence>
<keyword evidence="7" id="KW-0406">Ion transport</keyword>
<dbReference type="Gene3D" id="3.40.190.10">
    <property type="entry name" value="Periplasmic binding protein-like II"/>
    <property type="match status" value="2"/>
</dbReference>
<evidence type="ECO:0000256" key="4">
    <source>
        <dbReference type="ARBA" id="ARBA00022723"/>
    </source>
</evidence>
<sequence>MRPPEEAFLGDLIENDCLCHAASRDPQLGGVMARFRRLVRSRRLSTRLLSSWVLLLTVSLLLHVHASASASELVIYSGRKESAIKPVVELFERQTGIKVALKTGKTSGLANEMLQERQRPRADIFIATEAGVCEILAKEGLLEPYTSPGARAMPASHKSARGLWTGISGRARVIIYNKNLVRESDTPNSILDLTEARWKGKIAIAGTRERTTLAWLSALVEVMGEAKAKAYIDKLIENGLKVLPDNSDVWRGVGSGEFAVGLTNSPNYHLALEAKLPIGVVYPDQGPAGMGVMVNPNAVAIVKGAKNLDQARQFVDFLFSKPAQELLVHHAFEIPLLPGIDPGPVRPLAGFKALQISQERLADLEDKTIALFPGL</sequence>
<accession>A0A2T4TYR4</accession>